<dbReference type="RefSeq" id="WP_104388242.1">
    <property type="nucleotide sequence ID" value="NZ_PGEM01000088.1"/>
</dbReference>
<evidence type="ECO:0000313" key="2">
    <source>
        <dbReference type="Proteomes" id="UP000239589"/>
    </source>
</evidence>
<dbReference type="OrthoDB" id="505455at2"/>
<accession>A0A2S6CT77</accession>
<evidence type="ECO:0000313" key="1">
    <source>
        <dbReference type="EMBL" id="PPJ62907.1"/>
    </source>
</evidence>
<proteinExistence type="predicted"/>
<protein>
    <submittedName>
        <fullName evidence="1">Uncharacterized protein</fullName>
    </submittedName>
</protein>
<dbReference type="Proteomes" id="UP000239589">
    <property type="component" value="Unassembled WGS sequence"/>
</dbReference>
<dbReference type="EMBL" id="PGEM01000088">
    <property type="protein sequence ID" value="PPJ62907.1"/>
    <property type="molecule type" value="Genomic_DNA"/>
</dbReference>
<gene>
    <name evidence="1" type="ORF">CUN59_12980</name>
</gene>
<reference evidence="1 2" key="1">
    <citation type="submission" date="2018-02" db="EMBL/GenBank/DDBJ databases">
        <title>Discovery of a pederin family compound in a non-symbiotic bloom-forming cyanobacterium.</title>
        <authorList>
            <person name="Kust A."/>
            <person name="Mares J."/>
            <person name="Jokela J."/>
            <person name="Urajova P."/>
            <person name="Hajek J."/>
            <person name="Saurav K."/>
            <person name="Voracova K."/>
            <person name="Fewer D.P."/>
            <person name="Haapaniemi E."/>
            <person name="Permi P."/>
            <person name="Rehakova K."/>
            <person name="Sivonen K."/>
            <person name="Hrouzek P."/>
        </authorList>
    </citation>
    <scope>NUCLEOTIDE SEQUENCE [LARGE SCALE GENOMIC DNA]</scope>
    <source>
        <strain evidence="1 2">CHARLIE-1</strain>
    </source>
</reference>
<name>A0A2S6CT77_9CYAN</name>
<dbReference type="AlphaFoldDB" id="A0A2S6CT77"/>
<sequence length="502" mass="56425">MSIYVIGIGGTGAKCIEGIIQLASIGLFNEETLHLLFVDADENNGNLERALKSLKIYQDCQNLNLADKHPWMKTKIESFGLWSPFANTSVNKNLGSFFEYNILKEDEPALGNLFDVLYTSEERDANLDVGFRGRPAIGAAVMSQVKLDALDYDSWGQLMNQLQKDTGGGKRTKVFLCGSIFGGTGASGLPTIGRLVHNKLENLKIRSKVDLGCLFVLPYFSFSPTLGENADTVYARSEQFLLNTEAALRYYGSQAQETFNTVYLLGNQNLSPVKVFSVGRNTQRNDPHFIEFYAALAARQFLLNPTSEVKNVVLMNRENLKSLTWKDIPDQKVVNSELVNATRFAFVWLSDIAPGLDMAKNMGVKNFQRGPEAFWFVKFFPDRTFFGNSQKQAVDFNDLEQQNAISIITSWCQDYLRWLSQIHQCVEENIQLFNANHFNSSKLSPQNLPDLIAGLGDSRDQTRKSRDTMQELKKRLDPEAISTLPKQGIFGLAKALYHVCRL</sequence>
<organism evidence="1 2">
    <name type="scientific">Cuspidothrix issatschenkoi CHARLIE-1</name>
    <dbReference type="NCBI Taxonomy" id="2052836"/>
    <lineage>
        <taxon>Bacteria</taxon>
        <taxon>Bacillati</taxon>
        <taxon>Cyanobacteriota</taxon>
        <taxon>Cyanophyceae</taxon>
        <taxon>Nostocales</taxon>
        <taxon>Aphanizomenonaceae</taxon>
        <taxon>Cuspidothrix</taxon>
    </lineage>
</organism>
<keyword evidence="2" id="KW-1185">Reference proteome</keyword>
<comment type="caution">
    <text evidence="1">The sequence shown here is derived from an EMBL/GenBank/DDBJ whole genome shotgun (WGS) entry which is preliminary data.</text>
</comment>